<dbReference type="Proteomes" id="UP000199673">
    <property type="component" value="Unassembled WGS sequence"/>
</dbReference>
<gene>
    <name evidence="2" type="ORF">SAMN04489724_0673</name>
</gene>
<reference evidence="3" key="1">
    <citation type="submission" date="2016-10" db="EMBL/GenBank/DDBJ databases">
        <authorList>
            <person name="Varghese N."/>
            <person name="Submissions S."/>
        </authorList>
    </citation>
    <scope>NUCLEOTIDE SEQUENCE [LARGE SCALE GENOMIC DNA]</scope>
    <source>
        <strain evidence="3">DSM 23445</strain>
    </source>
</reference>
<dbReference type="InterPro" id="IPR029044">
    <property type="entry name" value="Nucleotide-diphossugar_trans"/>
</dbReference>
<dbReference type="OrthoDB" id="6307329at2"/>
<evidence type="ECO:0000313" key="2">
    <source>
        <dbReference type="EMBL" id="SFT41944.1"/>
    </source>
</evidence>
<feature type="domain" description="Glycosyltransferase 2-like" evidence="1">
    <location>
        <begin position="3"/>
        <end position="130"/>
    </location>
</feature>
<dbReference type="Gene3D" id="3.90.550.10">
    <property type="entry name" value="Spore Coat Polysaccharide Biosynthesis Protein SpsA, Chain A"/>
    <property type="match status" value="1"/>
</dbReference>
<keyword evidence="2" id="KW-0808">Transferase</keyword>
<dbReference type="CDD" id="cd00761">
    <property type="entry name" value="Glyco_tranf_GTA_type"/>
    <property type="match status" value="1"/>
</dbReference>
<dbReference type="STRING" id="305507.SAMN04489724_0673"/>
<evidence type="ECO:0000313" key="3">
    <source>
        <dbReference type="Proteomes" id="UP000199673"/>
    </source>
</evidence>
<dbReference type="SUPFAM" id="SSF53448">
    <property type="entry name" value="Nucleotide-diphospho-sugar transferases"/>
    <property type="match status" value="1"/>
</dbReference>
<dbReference type="Pfam" id="PF00535">
    <property type="entry name" value="Glycos_transf_2"/>
    <property type="match status" value="1"/>
</dbReference>
<evidence type="ECO:0000259" key="1">
    <source>
        <dbReference type="Pfam" id="PF00535"/>
    </source>
</evidence>
<proteinExistence type="predicted"/>
<dbReference type="PANTHER" id="PTHR22916">
    <property type="entry name" value="GLYCOSYLTRANSFERASE"/>
    <property type="match status" value="1"/>
</dbReference>
<name>A0A1I6XVW7_9BACT</name>
<dbReference type="AlphaFoldDB" id="A0A1I6XVW7"/>
<dbReference type="PANTHER" id="PTHR22916:SF3">
    <property type="entry name" value="UDP-GLCNAC:BETAGAL BETA-1,3-N-ACETYLGLUCOSAMINYLTRANSFERASE-LIKE PROTEIN 1"/>
    <property type="match status" value="1"/>
</dbReference>
<dbReference type="InterPro" id="IPR001173">
    <property type="entry name" value="Glyco_trans_2-like"/>
</dbReference>
<organism evidence="2 3">
    <name type="scientific">Algoriphagus locisalis</name>
    <dbReference type="NCBI Taxonomy" id="305507"/>
    <lineage>
        <taxon>Bacteria</taxon>
        <taxon>Pseudomonadati</taxon>
        <taxon>Bacteroidota</taxon>
        <taxon>Cytophagia</taxon>
        <taxon>Cytophagales</taxon>
        <taxon>Cyclobacteriaceae</taxon>
        <taxon>Algoriphagus</taxon>
    </lineage>
</organism>
<accession>A0A1I6XVW7</accession>
<dbReference type="EMBL" id="FPBF01000001">
    <property type="protein sequence ID" value="SFT41944.1"/>
    <property type="molecule type" value="Genomic_DNA"/>
</dbReference>
<sequence>MFSIIIPLFNKAAYVQRAIDSVLNQSVHEFEIIVVDDGSTDESGVLVFSTYGQKVKYLHQENHGVSAARNRGVEEAKFPYIAFLDADDYWHPDYLFWMKSVLDRFPEATLFGSSYSNEEMPVKIENPITLEIDDYFIKAVYNTLFTSSSTIIHQDFFKQNEGFKAHLIKGEDIDVWLRAFAWFGKAYYVQAPLMHYDLDASDSLKNTPSLSCTIFTEMFKPDYAIFTKDSSWSVFQDKYLTLNLYQYFDSGANFSMGQNLLKQRSNSYPLTQILYLLPFSFFKFALKHPRLKKLIRNYLKFCFRYIYTQ</sequence>
<protein>
    <submittedName>
        <fullName evidence="2">Glycosyl transferase family 2</fullName>
    </submittedName>
</protein>
<dbReference type="RefSeq" id="WP_091691278.1">
    <property type="nucleotide sequence ID" value="NZ_FPBF01000001.1"/>
</dbReference>
<dbReference type="GO" id="GO:0016758">
    <property type="term" value="F:hexosyltransferase activity"/>
    <property type="evidence" value="ECO:0007669"/>
    <property type="project" value="UniProtKB-ARBA"/>
</dbReference>
<keyword evidence="3" id="KW-1185">Reference proteome</keyword>